<dbReference type="VEuPathDB" id="VectorBase:FBgn0036342"/>
<dbReference type="ExpressionAtlas" id="D5SHL7">
    <property type="expression patterns" value="baseline and differential"/>
</dbReference>
<sequence>QNNVLHSKTFIFRFLDKNLSFVKMPQGKFKKAKLPAAIQKKKNQKQAAFTRRSNAPIQAKKAKFNETQKIKSVISKSVNKSVESELRSRAHEGYIQLSKAQEAVAKHHASQAKAAAAASTAKSAE</sequence>
<reference evidence="2" key="1">
    <citation type="submission" date="2010-04" db="EMBL/GenBank/DDBJ databases">
        <authorList>
            <person name="Carlson J."/>
            <person name="Booth B."/>
            <person name="Frise E."/>
            <person name="Sandler J."/>
            <person name="Wan K."/>
            <person name="Yu C."/>
            <person name="Celniker S."/>
        </authorList>
    </citation>
    <scope>NUCLEOTIDE SEQUENCE</scope>
</reference>
<dbReference type="Pfam" id="PF09495">
    <property type="entry name" value="DUF2462"/>
    <property type="match status" value="1"/>
</dbReference>
<dbReference type="EMBL" id="BT124818">
    <property type="protein sequence ID" value="ADF87913.1"/>
    <property type="molecule type" value="mRNA"/>
</dbReference>
<feature type="compositionally biased region" description="Low complexity" evidence="1">
    <location>
        <begin position="111"/>
        <end position="125"/>
    </location>
</feature>
<proteinExistence type="evidence at transcript level"/>
<name>D5SHL7_DROME</name>
<feature type="region of interest" description="Disordered" evidence="1">
    <location>
        <begin position="106"/>
        <end position="125"/>
    </location>
</feature>
<dbReference type="AlphaFoldDB" id="D5SHL7"/>
<protein>
    <submittedName>
        <fullName evidence="2">MIP22064p</fullName>
    </submittedName>
</protein>
<dbReference type="InterPro" id="IPR019034">
    <property type="entry name" value="UPF0390"/>
</dbReference>
<dbReference type="Bgee" id="FBgn0036342">
    <property type="expression patterns" value="Expressed in adult enteroendocrine precursor cell in adult midgut (Drosophila) and 107 other cell types or tissues"/>
</dbReference>
<dbReference type="HOGENOM" id="CLU_181007_0_0_1"/>
<gene>
    <name evidence="2" type="primary">CG11279-RA</name>
</gene>
<evidence type="ECO:0000313" key="2">
    <source>
        <dbReference type="EMBL" id="ADF87913.1"/>
    </source>
</evidence>
<accession>D5SHL7</accession>
<evidence type="ECO:0000256" key="1">
    <source>
        <dbReference type="SAM" id="MobiDB-lite"/>
    </source>
</evidence>
<organism evidence="2">
    <name type="scientific">Drosophila melanogaster</name>
    <name type="common">Fruit fly</name>
    <dbReference type="NCBI Taxonomy" id="7227"/>
    <lineage>
        <taxon>Eukaryota</taxon>
        <taxon>Metazoa</taxon>
        <taxon>Ecdysozoa</taxon>
        <taxon>Arthropoda</taxon>
        <taxon>Hexapoda</taxon>
        <taxon>Insecta</taxon>
        <taxon>Pterygota</taxon>
        <taxon>Neoptera</taxon>
        <taxon>Endopterygota</taxon>
        <taxon>Diptera</taxon>
        <taxon>Brachycera</taxon>
        <taxon>Muscomorpha</taxon>
        <taxon>Ephydroidea</taxon>
        <taxon>Drosophilidae</taxon>
        <taxon>Drosophila</taxon>
        <taxon>Sophophora</taxon>
    </lineage>
</organism>
<feature type="non-terminal residue" evidence="2">
    <location>
        <position position="1"/>
    </location>
</feature>